<dbReference type="EMBL" id="JSAM01000117">
    <property type="protein sequence ID" value="KIA76474.1"/>
    <property type="molecule type" value="Genomic_DNA"/>
</dbReference>
<evidence type="ECO:0000313" key="2">
    <source>
        <dbReference type="Proteomes" id="UP000031307"/>
    </source>
</evidence>
<evidence type="ECO:0000313" key="1">
    <source>
        <dbReference type="EMBL" id="KIA76474.1"/>
    </source>
</evidence>
<proteinExistence type="predicted"/>
<comment type="caution">
    <text evidence="1">The sequence shown here is derived from an EMBL/GenBank/DDBJ whole genome shotgun (WGS) entry which is preliminary data.</text>
</comment>
<name>A0A0C1EIP8_9BACT</name>
<gene>
    <name evidence="1" type="ORF">DB43_AG00520</name>
</gene>
<dbReference type="AlphaFoldDB" id="A0A0C1EIP8"/>
<sequence>MGKMMNTKSLMMLKVLLNRYHEKKMKEFIDCLPSENVQAILSTQTEASAPEAVLWAYENKIGQVHYSWLVPILKKIPIEEAAWIMSALPVAIVSKLKKVCHISPLEVELSAPAKEFALHYLWKQIEQPDVMPIEFLPQTSLSFLLQTSREDLLEIIDLLSIYDLADKVRQIVDKNRLKNIYGSLKPIELQFLRFCLNKQEKLAISPLNLADWNGDSQQLRQKLHRRGLSRLGHALVGESADFKWHFLRKFDVARAAVLQHCSEKQDTSKVTAILIQQLLGLVNFRNKKDNREQ</sequence>
<dbReference type="PATRIC" id="fig|83552.4.peg.2445"/>
<dbReference type="Proteomes" id="UP000031307">
    <property type="component" value="Unassembled WGS sequence"/>
</dbReference>
<protein>
    <submittedName>
        <fullName evidence="1">Uncharacterized protein</fullName>
    </submittedName>
</protein>
<accession>A0A0C1EIP8</accession>
<reference evidence="1 2" key="1">
    <citation type="journal article" date="2014" name="Mol. Biol. Evol.">
        <title>Massive expansion of Ubiquitination-related gene families within the Chlamydiae.</title>
        <authorList>
            <person name="Domman D."/>
            <person name="Collingro A."/>
            <person name="Lagkouvardos I."/>
            <person name="Gehre L."/>
            <person name="Weinmaier T."/>
            <person name="Rattei T."/>
            <person name="Subtil A."/>
            <person name="Horn M."/>
        </authorList>
    </citation>
    <scope>NUCLEOTIDE SEQUENCE [LARGE SCALE GENOMIC DNA]</scope>
    <source>
        <strain evidence="1 2">OEW1</strain>
    </source>
</reference>
<organism evidence="1 2">
    <name type="scientific">Parachlamydia acanthamoebae</name>
    <dbReference type="NCBI Taxonomy" id="83552"/>
    <lineage>
        <taxon>Bacteria</taxon>
        <taxon>Pseudomonadati</taxon>
        <taxon>Chlamydiota</taxon>
        <taxon>Chlamydiia</taxon>
        <taxon>Parachlamydiales</taxon>
        <taxon>Parachlamydiaceae</taxon>
        <taxon>Parachlamydia</taxon>
    </lineage>
</organism>